<sequence length="109" mass="12093">MSKIIFTPFLFMLGAALASALFILLENVGFTLDLYSILFFIAFPIVVIPAQVNYFPLIITLPLIATIFIAFSVVFLGYRNYKKIWGKALIISGGSLWVFCGLIGSYLSL</sequence>
<comment type="caution">
    <text evidence="2">The sequence shown here is derived from an EMBL/GenBank/DDBJ whole genome shotgun (WGS) entry which is preliminary data.</text>
</comment>
<keyword evidence="1" id="KW-1133">Transmembrane helix</keyword>
<keyword evidence="1" id="KW-0812">Transmembrane</keyword>
<evidence type="ECO:0000256" key="1">
    <source>
        <dbReference type="SAM" id="Phobius"/>
    </source>
</evidence>
<dbReference type="Proteomes" id="UP000027997">
    <property type="component" value="Unassembled WGS sequence"/>
</dbReference>
<dbReference type="AlphaFoldDB" id="A0A081KAT5"/>
<reference evidence="2 3" key="1">
    <citation type="submission" date="2014-06" db="EMBL/GenBank/DDBJ databases">
        <title>Whole Genome Sequences of Three Symbiotic Endozoicomonas Bacteria.</title>
        <authorList>
            <person name="Neave M.J."/>
            <person name="Apprill A."/>
            <person name="Voolstra C.R."/>
        </authorList>
    </citation>
    <scope>NUCLEOTIDE SEQUENCE [LARGE SCALE GENOMIC DNA]</scope>
    <source>
        <strain evidence="2 3">DSM 22380</strain>
    </source>
</reference>
<feature type="transmembrane region" description="Helical" evidence="1">
    <location>
        <begin position="6"/>
        <end position="25"/>
    </location>
</feature>
<proteinExistence type="predicted"/>
<evidence type="ECO:0000313" key="2">
    <source>
        <dbReference type="EMBL" id="KEI71261.1"/>
    </source>
</evidence>
<accession>A0A081KAT5</accession>
<feature type="transmembrane region" description="Helical" evidence="1">
    <location>
        <begin position="54"/>
        <end position="76"/>
    </location>
</feature>
<feature type="transmembrane region" description="Helical" evidence="1">
    <location>
        <begin position="88"/>
        <end position="107"/>
    </location>
</feature>
<feature type="transmembrane region" description="Helical" evidence="1">
    <location>
        <begin position="32"/>
        <end position="48"/>
    </location>
</feature>
<name>A0A081KAT5_9GAMM</name>
<protein>
    <submittedName>
        <fullName evidence="2">Uncharacterized protein</fullName>
    </submittedName>
</protein>
<keyword evidence="1" id="KW-0472">Membrane</keyword>
<organism evidence="2 3">
    <name type="scientific">Endozoicomonas elysicola</name>
    <dbReference type="NCBI Taxonomy" id="305900"/>
    <lineage>
        <taxon>Bacteria</taxon>
        <taxon>Pseudomonadati</taxon>
        <taxon>Pseudomonadota</taxon>
        <taxon>Gammaproteobacteria</taxon>
        <taxon>Oceanospirillales</taxon>
        <taxon>Endozoicomonadaceae</taxon>
        <taxon>Endozoicomonas</taxon>
    </lineage>
</organism>
<dbReference type="RefSeq" id="WP_020582833.1">
    <property type="nucleotide sequence ID" value="NZ_JOJP01000001.1"/>
</dbReference>
<gene>
    <name evidence="2" type="ORF">GV64_11365</name>
</gene>
<evidence type="ECO:0000313" key="3">
    <source>
        <dbReference type="Proteomes" id="UP000027997"/>
    </source>
</evidence>
<dbReference type="EMBL" id="JOJP01000001">
    <property type="protein sequence ID" value="KEI71261.1"/>
    <property type="molecule type" value="Genomic_DNA"/>
</dbReference>
<keyword evidence="3" id="KW-1185">Reference proteome</keyword>